<sequence>MAREYPPHAVGNRLLVETALDLADSDPGRLYATIPRTNNLAADGFRDVTFWDVGRMTTWLAGWIEEAWGKSTDHETIAYLGVPDLRPSLIFFAAVMNGYKYFPPSPRNAATVNTGLLEQTKCSKIICAAEAKPLADQLCKLTGASALQVPPLDDLLAAEPREYEYSRKAFEDAKNVPILILHSSGSTGLPKPIVMTNGTFAALDNEKTLPGVEGRTRRDYSIWDFEGGGKFFTPMPFFHLSGFLSLVFNPVFTEASTPVIAPPGAAPNGALLKEVLKQQEVRAMYIPPFMAEQLLSEPNGFDYFRGLDFVCYTGSPFSPSAGQQLVQVTNLVPLYVSTEAFQVPQLVPLLSKEDWDFMEWNPPLQARDATRRRGRALRTGALRRRIADDDDDREALGPQPQLPRRVGMADARPLRAHPSRPNLWRYYGRRDDIVVLWDGYKFNPIQPELVIGACKLLSGVLVVGKGRRGPALVLERKADRDDGGDDDEALIEEVWPLVEQMNAQSAQNYRIARSRILVVLPGTLVRAGKGTVIRKLSEQKLQTQIDDLYAEGTNPTAVALRDSGLIAKPDHIGRYMRPDGQQENLSSILLTMLKLIDSSKSHNHLNRLAGPTQLLALALSRALVRRSVICHPLFLD</sequence>
<dbReference type="Gene3D" id="3.40.50.12780">
    <property type="entry name" value="N-terminal domain of ligase-like"/>
    <property type="match status" value="1"/>
</dbReference>
<dbReference type="SUPFAM" id="SSF56801">
    <property type="entry name" value="Acetyl-CoA synthetase-like"/>
    <property type="match status" value="1"/>
</dbReference>
<evidence type="ECO:0000256" key="1">
    <source>
        <dbReference type="ARBA" id="ARBA00022450"/>
    </source>
</evidence>
<dbReference type="InterPro" id="IPR000873">
    <property type="entry name" value="AMP-dep_synth/lig_dom"/>
</dbReference>
<comment type="caution">
    <text evidence="4">The sequence shown here is derived from an EMBL/GenBank/DDBJ whole genome shotgun (WGS) entry which is preliminary data.</text>
</comment>
<proteinExistence type="predicted"/>
<protein>
    <recommendedName>
        <fullName evidence="3">AMP-dependent synthetase/ligase domain-containing protein</fullName>
    </recommendedName>
</protein>
<accession>A0A423WWV6</accession>
<dbReference type="EMBL" id="LKEA01000007">
    <property type="protein sequence ID" value="ROW07947.1"/>
    <property type="molecule type" value="Genomic_DNA"/>
</dbReference>
<dbReference type="Pfam" id="PF00501">
    <property type="entry name" value="AMP-binding"/>
    <property type="match status" value="1"/>
</dbReference>
<keyword evidence="1" id="KW-0596">Phosphopantetheine</keyword>
<dbReference type="InterPro" id="IPR042099">
    <property type="entry name" value="ANL_N_sf"/>
</dbReference>
<organism evidence="4 5">
    <name type="scientific">Cytospora schulzeri</name>
    <dbReference type="NCBI Taxonomy" id="448051"/>
    <lineage>
        <taxon>Eukaryota</taxon>
        <taxon>Fungi</taxon>
        <taxon>Dikarya</taxon>
        <taxon>Ascomycota</taxon>
        <taxon>Pezizomycotina</taxon>
        <taxon>Sordariomycetes</taxon>
        <taxon>Sordariomycetidae</taxon>
        <taxon>Diaporthales</taxon>
        <taxon>Cytosporaceae</taxon>
        <taxon>Cytospora</taxon>
    </lineage>
</organism>
<evidence type="ECO:0000256" key="2">
    <source>
        <dbReference type="ARBA" id="ARBA00022553"/>
    </source>
</evidence>
<evidence type="ECO:0000313" key="5">
    <source>
        <dbReference type="Proteomes" id="UP000283895"/>
    </source>
</evidence>
<dbReference type="InterPro" id="IPR020845">
    <property type="entry name" value="AMP-binding_CS"/>
</dbReference>
<dbReference type="Proteomes" id="UP000283895">
    <property type="component" value="Unassembled WGS sequence"/>
</dbReference>
<dbReference type="InterPro" id="IPR051414">
    <property type="entry name" value="Adenylate-forming_Reductase"/>
</dbReference>
<keyword evidence="5" id="KW-1185">Reference proteome</keyword>
<gene>
    <name evidence="4" type="ORF">VMCG_03404</name>
</gene>
<dbReference type="OrthoDB" id="429813at2759"/>
<reference evidence="4 5" key="1">
    <citation type="submission" date="2015-09" db="EMBL/GenBank/DDBJ databases">
        <title>Host preference determinants of Valsa canker pathogens revealed by comparative genomics.</title>
        <authorList>
            <person name="Yin Z."/>
            <person name="Huang L."/>
        </authorList>
    </citation>
    <scope>NUCLEOTIDE SEQUENCE [LARGE SCALE GENOMIC DNA]</scope>
    <source>
        <strain evidence="4 5">03-1</strain>
    </source>
</reference>
<feature type="domain" description="AMP-dependent synthetase/ligase" evidence="3">
    <location>
        <begin position="44"/>
        <end position="341"/>
    </location>
</feature>
<dbReference type="Pfam" id="PF23562">
    <property type="entry name" value="AMP-binding_C_3"/>
    <property type="match status" value="1"/>
</dbReference>
<dbReference type="PANTHER" id="PTHR43439:SF2">
    <property type="entry name" value="ENZYME, PUTATIVE (JCVI)-RELATED"/>
    <property type="match status" value="1"/>
</dbReference>
<evidence type="ECO:0000313" key="4">
    <source>
        <dbReference type="EMBL" id="ROW07947.1"/>
    </source>
</evidence>
<keyword evidence="2" id="KW-0597">Phosphoprotein</keyword>
<evidence type="ECO:0000259" key="3">
    <source>
        <dbReference type="Pfam" id="PF00501"/>
    </source>
</evidence>
<dbReference type="AlphaFoldDB" id="A0A423WWV6"/>
<dbReference type="STRING" id="356882.A0A423WWV6"/>
<dbReference type="PANTHER" id="PTHR43439">
    <property type="entry name" value="PHENYLACETATE-COENZYME A LIGASE"/>
    <property type="match status" value="1"/>
</dbReference>
<dbReference type="PROSITE" id="PS00455">
    <property type="entry name" value="AMP_BINDING"/>
    <property type="match status" value="1"/>
</dbReference>
<name>A0A423WWV6_9PEZI</name>